<dbReference type="RefSeq" id="WP_147782192.1">
    <property type="nucleotide sequence ID" value="NZ_VRMG01000004.1"/>
</dbReference>
<evidence type="ECO:0000313" key="1">
    <source>
        <dbReference type="EMBL" id="TXN31943.1"/>
    </source>
</evidence>
<dbReference type="Pfam" id="PF09954">
    <property type="entry name" value="DUF2188"/>
    <property type="match status" value="1"/>
</dbReference>
<name>A0A5C8UTJ7_9MICO</name>
<protein>
    <submittedName>
        <fullName evidence="1">DUF2188 domain-containing protein</fullName>
    </submittedName>
</protein>
<dbReference type="EMBL" id="VRMG01000004">
    <property type="protein sequence ID" value="TXN31943.1"/>
    <property type="molecule type" value="Genomic_DNA"/>
</dbReference>
<organism evidence="1 2">
    <name type="scientific">Lacisediminihabitans profunda</name>
    <dbReference type="NCBI Taxonomy" id="2594790"/>
    <lineage>
        <taxon>Bacteria</taxon>
        <taxon>Bacillati</taxon>
        <taxon>Actinomycetota</taxon>
        <taxon>Actinomycetes</taxon>
        <taxon>Micrococcales</taxon>
        <taxon>Microbacteriaceae</taxon>
        <taxon>Lacisediminihabitans</taxon>
    </lineage>
</organism>
<dbReference type="Proteomes" id="UP000321379">
    <property type="component" value="Unassembled WGS sequence"/>
</dbReference>
<dbReference type="InterPro" id="IPR018691">
    <property type="entry name" value="DUF2188"/>
</dbReference>
<evidence type="ECO:0000313" key="2">
    <source>
        <dbReference type="Proteomes" id="UP000321379"/>
    </source>
</evidence>
<reference evidence="1 2" key="1">
    <citation type="submission" date="2019-08" db="EMBL/GenBank/DDBJ databases">
        <title>Bacterial whole genome sequence for Glaciihabitans sp. CHu50b-6-2.</title>
        <authorList>
            <person name="Jin L."/>
        </authorList>
    </citation>
    <scope>NUCLEOTIDE SEQUENCE [LARGE SCALE GENOMIC DNA]</scope>
    <source>
        <strain evidence="1 2">CHu50b-6-2</strain>
    </source>
</reference>
<proteinExistence type="predicted"/>
<gene>
    <name evidence="1" type="ORF">FVP33_03200</name>
</gene>
<dbReference type="AlphaFoldDB" id="A0A5C8UTJ7"/>
<comment type="caution">
    <text evidence="1">The sequence shown here is derived from an EMBL/GenBank/DDBJ whole genome shotgun (WGS) entry which is preliminary data.</text>
</comment>
<accession>A0A5C8UTJ7</accession>
<keyword evidence="2" id="KW-1185">Reference proteome</keyword>
<sequence>MPDGDVETIDKGGQWVNRVIGEPELSESFSSRDEAIEAGRSLARQLGTAHIVVPSEPTGVITDPAE</sequence>